<keyword evidence="2" id="KW-0812">Transmembrane</keyword>
<name>A0ABT0N3R8_9GAMM</name>
<protein>
    <recommendedName>
        <fullName evidence="5">YvrJ family protein</fullName>
    </recommendedName>
</protein>
<dbReference type="EMBL" id="JAKIKT010000001">
    <property type="protein sequence ID" value="MCL2913084.1"/>
    <property type="molecule type" value="Genomic_DNA"/>
</dbReference>
<feature type="transmembrane region" description="Helical" evidence="2">
    <location>
        <begin position="6"/>
        <end position="30"/>
    </location>
</feature>
<evidence type="ECO:0000313" key="3">
    <source>
        <dbReference type="EMBL" id="MCL2913084.1"/>
    </source>
</evidence>
<keyword evidence="4" id="KW-1185">Reference proteome</keyword>
<dbReference type="Proteomes" id="UP001202831">
    <property type="component" value="Unassembled WGS sequence"/>
</dbReference>
<evidence type="ECO:0000256" key="1">
    <source>
        <dbReference type="SAM" id="Coils"/>
    </source>
</evidence>
<reference evidence="3 4" key="1">
    <citation type="submission" date="2022-01" db="EMBL/GenBank/DDBJ databases">
        <title>Whole genome-based taxonomy of the Shewanellaceae.</title>
        <authorList>
            <person name="Martin-Rodriguez A.J."/>
        </authorList>
    </citation>
    <scope>NUCLEOTIDE SEQUENCE [LARGE SCALE GENOMIC DNA]</scope>
    <source>
        <strain evidence="3 4">DSM 21332</strain>
    </source>
</reference>
<gene>
    <name evidence="3" type="ORF">L2725_04700</name>
</gene>
<keyword evidence="1" id="KW-0175">Coiled coil</keyword>
<comment type="caution">
    <text evidence="3">The sequence shown here is derived from an EMBL/GenBank/DDBJ whole genome shotgun (WGS) entry which is preliminary data.</text>
</comment>
<evidence type="ECO:0000256" key="2">
    <source>
        <dbReference type="SAM" id="Phobius"/>
    </source>
</evidence>
<organism evidence="3 4">
    <name type="scientific">Shewanella corallii</name>
    <dbReference type="NCBI Taxonomy" id="560080"/>
    <lineage>
        <taxon>Bacteria</taxon>
        <taxon>Pseudomonadati</taxon>
        <taxon>Pseudomonadota</taxon>
        <taxon>Gammaproteobacteria</taxon>
        <taxon>Alteromonadales</taxon>
        <taxon>Shewanellaceae</taxon>
        <taxon>Shewanella</taxon>
    </lineage>
</organism>
<accession>A0ABT0N3R8</accession>
<keyword evidence="2" id="KW-0472">Membrane</keyword>
<evidence type="ECO:0008006" key="5">
    <source>
        <dbReference type="Google" id="ProtNLM"/>
    </source>
</evidence>
<dbReference type="RefSeq" id="WP_249247872.1">
    <property type="nucleotide sequence ID" value="NZ_JAKIKT010000001.1"/>
</dbReference>
<feature type="coiled-coil region" evidence="1">
    <location>
        <begin position="33"/>
        <end position="67"/>
    </location>
</feature>
<keyword evidence="2" id="KW-1133">Transmembrane helix</keyword>
<evidence type="ECO:0000313" key="4">
    <source>
        <dbReference type="Proteomes" id="UP001202831"/>
    </source>
</evidence>
<proteinExistence type="predicted"/>
<sequence length="70" mass="8118">MDKGYEAAALIYLMIGLGGLLLPLLIFLIYRHVKQMREIAVEMRMEIKELNASIKYLKRRFNEKEAEGSS</sequence>